<evidence type="ECO:0000256" key="2">
    <source>
        <dbReference type="ARBA" id="ARBA00022692"/>
    </source>
</evidence>
<feature type="region of interest" description="Disordered" evidence="5">
    <location>
        <begin position="425"/>
        <end position="534"/>
    </location>
</feature>
<comment type="subcellular location">
    <subcellularLocation>
        <location evidence="1">Membrane</location>
        <topology evidence="1">Multi-pass membrane protein</topology>
    </subcellularLocation>
</comment>
<dbReference type="AlphaFoldDB" id="A0A6G1HNY5"/>
<dbReference type="OrthoDB" id="26203at2759"/>
<feature type="domain" description="G-protein coupled receptors family 2 profile 2" evidence="7">
    <location>
        <begin position="61"/>
        <end position="251"/>
    </location>
</feature>
<dbReference type="PANTHER" id="PTHR42058:SF1">
    <property type="entry name" value="G-PROTEIN COUPLED RECEPTORS FAMILY 2 PROFILE 2 DOMAIN-CONTAINING PROTEIN"/>
    <property type="match status" value="1"/>
</dbReference>
<feature type="transmembrane region" description="Helical" evidence="6">
    <location>
        <begin position="180"/>
        <end position="203"/>
    </location>
</feature>
<evidence type="ECO:0000256" key="1">
    <source>
        <dbReference type="ARBA" id="ARBA00004141"/>
    </source>
</evidence>
<dbReference type="GO" id="GO:0016020">
    <property type="term" value="C:membrane"/>
    <property type="evidence" value="ECO:0007669"/>
    <property type="project" value="UniProtKB-SubCell"/>
</dbReference>
<evidence type="ECO:0000256" key="3">
    <source>
        <dbReference type="ARBA" id="ARBA00022989"/>
    </source>
</evidence>
<evidence type="ECO:0000256" key="5">
    <source>
        <dbReference type="SAM" id="MobiDB-lite"/>
    </source>
</evidence>
<evidence type="ECO:0000256" key="4">
    <source>
        <dbReference type="ARBA" id="ARBA00023136"/>
    </source>
</evidence>
<proteinExistence type="predicted"/>
<dbReference type="GO" id="GO:0004930">
    <property type="term" value="F:G protein-coupled receptor activity"/>
    <property type="evidence" value="ECO:0007669"/>
    <property type="project" value="InterPro"/>
</dbReference>
<gene>
    <name evidence="8" type="ORF">EJ06DRAFT_156516</name>
</gene>
<dbReference type="Gene3D" id="1.20.1070.10">
    <property type="entry name" value="Rhodopsin 7-helix transmembrane proteins"/>
    <property type="match status" value="1"/>
</dbReference>
<evidence type="ECO:0000313" key="8">
    <source>
        <dbReference type="EMBL" id="KAF2397576.1"/>
    </source>
</evidence>
<dbReference type="InterPro" id="IPR017981">
    <property type="entry name" value="GPCR_2-like_7TM"/>
</dbReference>
<dbReference type="PROSITE" id="PS50261">
    <property type="entry name" value="G_PROTEIN_RECEP_F2_4"/>
    <property type="match status" value="1"/>
</dbReference>
<reference evidence="8" key="1">
    <citation type="journal article" date="2020" name="Stud. Mycol.">
        <title>101 Dothideomycetes genomes: a test case for predicting lifestyles and emergence of pathogens.</title>
        <authorList>
            <person name="Haridas S."/>
            <person name="Albert R."/>
            <person name="Binder M."/>
            <person name="Bloem J."/>
            <person name="Labutti K."/>
            <person name="Salamov A."/>
            <person name="Andreopoulos B."/>
            <person name="Baker S."/>
            <person name="Barry K."/>
            <person name="Bills G."/>
            <person name="Bluhm B."/>
            <person name="Cannon C."/>
            <person name="Castanera R."/>
            <person name="Culley D."/>
            <person name="Daum C."/>
            <person name="Ezra D."/>
            <person name="Gonzalez J."/>
            <person name="Henrissat B."/>
            <person name="Kuo A."/>
            <person name="Liang C."/>
            <person name="Lipzen A."/>
            <person name="Lutzoni F."/>
            <person name="Magnuson J."/>
            <person name="Mondo S."/>
            <person name="Nolan M."/>
            <person name="Ohm R."/>
            <person name="Pangilinan J."/>
            <person name="Park H.-J."/>
            <person name="Ramirez L."/>
            <person name="Alfaro M."/>
            <person name="Sun H."/>
            <person name="Tritt A."/>
            <person name="Yoshinaga Y."/>
            <person name="Zwiers L.-H."/>
            <person name="Turgeon B."/>
            <person name="Goodwin S."/>
            <person name="Spatafora J."/>
            <person name="Crous P."/>
            <person name="Grigoriev I."/>
        </authorList>
    </citation>
    <scope>NUCLEOTIDE SEQUENCE</scope>
    <source>
        <strain evidence="8">CBS 262.69</strain>
    </source>
</reference>
<feature type="transmembrane region" description="Helical" evidence="6">
    <location>
        <begin position="223"/>
        <end position="246"/>
    </location>
</feature>
<feature type="transmembrane region" description="Helical" evidence="6">
    <location>
        <begin position="363"/>
        <end position="391"/>
    </location>
</feature>
<keyword evidence="3 6" id="KW-1133">Transmembrane helix</keyword>
<sequence>MTTDVSTLQGGCPAPFLDASLFPKSSGNIAGRLCAPVEQLPGKPVCCIPCPATEWVFPPRFQTWYRISESLSAIGLVMCIFLLLSWTFLPVEKTRRHYLSICLVIGIILEALAFVVPLGVKPQQCYDAITPNDMYSNLTCAFSGAFIVGGGLTVTVWIFIRALSMHLQICWDIVPGKKYFYVSQVLGWGIAAILFTVTMTITGVSFRFGDACHVNSHNSMADFWGPLLGISTGAGVVQIMTFMYCIKVYLRNMWSDQRTDTGNSSGLPSYNSSMHVQSARAVYQRVTKVLWLQWRSITIVIFLLVDVIFLAIVWVQLDNAVDRAADGKLERFMPFLLCLFTSQGDKEKCYKAGQEALVNESTAIAMLMLLSLTGVQTGLMMSRTSMFVAWYDLFRRKVTRKREFVSLDAKRFSNDARAFELRKVTSPSAMRSPATADDAERKGPASPPGYYPGPGGAPLGDAERAYRKPTMSFSGPRPPSRTGPGGREWNPEETFARGGLGLNPPESPVRDSFGSVGEKASRTYTGGSGSVRKG</sequence>
<dbReference type="EMBL" id="ML996703">
    <property type="protein sequence ID" value="KAF2397576.1"/>
    <property type="molecule type" value="Genomic_DNA"/>
</dbReference>
<dbReference type="Pfam" id="PF00002">
    <property type="entry name" value="7tm_2"/>
    <property type="match status" value="1"/>
</dbReference>
<evidence type="ECO:0000313" key="9">
    <source>
        <dbReference type="Proteomes" id="UP000799640"/>
    </source>
</evidence>
<evidence type="ECO:0000259" key="7">
    <source>
        <dbReference type="PROSITE" id="PS50261"/>
    </source>
</evidence>
<organism evidence="8 9">
    <name type="scientific">Trichodelitschia bisporula</name>
    <dbReference type="NCBI Taxonomy" id="703511"/>
    <lineage>
        <taxon>Eukaryota</taxon>
        <taxon>Fungi</taxon>
        <taxon>Dikarya</taxon>
        <taxon>Ascomycota</taxon>
        <taxon>Pezizomycotina</taxon>
        <taxon>Dothideomycetes</taxon>
        <taxon>Dothideomycetes incertae sedis</taxon>
        <taxon>Phaeotrichales</taxon>
        <taxon>Phaeotrichaceae</taxon>
        <taxon>Trichodelitschia</taxon>
    </lineage>
</organism>
<keyword evidence="9" id="KW-1185">Reference proteome</keyword>
<feature type="transmembrane region" description="Helical" evidence="6">
    <location>
        <begin position="297"/>
        <end position="317"/>
    </location>
</feature>
<dbReference type="InterPro" id="IPR053247">
    <property type="entry name" value="GPCR_GPR1/git3-like"/>
</dbReference>
<evidence type="ECO:0000256" key="6">
    <source>
        <dbReference type="SAM" id="Phobius"/>
    </source>
</evidence>
<dbReference type="Proteomes" id="UP000799640">
    <property type="component" value="Unassembled WGS sequence"/>
</dbReference>
<name>A0A6G1HNY5_9PEZI</name>
<dbReference type="InterPro" id="IPR000832">
    <property type="entry name" value="GPCR_2_secretin-like"/>
</dbReference>
<accession>A0A6G1HNY5</accession>
<keyword evidence="4 6" id="KW-0472">Membrane</keyword>
<keyword evidence="2 6" id="KW-0812">Transmembrane</keyword>
<feature type="transmembrane region" description="Helical" evidence="6">
    <location>
        <begin position="98"/>
        <end position="120"/>
    </location>
</feature>
<feature type="transmembrane region" description="Helical" evidence="6">
    <location>
        <begin position="140"/>
        <end position="160"/>
    </location>
</feature>
<dbReference type="GO" id="GO:0007166">
    <property type="term" value="P:cell surface receptor signaling pathway"/>
    <property type="evidence" value="ECO:0007669"/>
    <property type="project" value="InterPro"/>
</dbReference>
<dbReference type="PANTHER" id="PTHR42058">
    <property type="entry name" value="G_PROTEIN_RECEP_F2_4 DOMAIN-CONTAINING PROTEIN"/>
    <property type="match status" value="1"/>
</dbReference>
<protein>
    <recommendedName>
        <fullName evidence="7">G-protein coupled receptors family 2 profile 2 domain-containing protein</fullName>
    </recommendedName>
</protein>
<feature type="transmembrane region" description="Helical" evidence="6">
    <location>
        <begin position="71"/>
        <end position="91"/>
    </location>
</feature>